<feature type="region of interest" description="Disordered" evidence="2">
    <location>
        <begin position="130"/>
        <end position="169"/>
    </location>
</feature>
<protein>
    <recommendedName>
        <fullName evidence="5">NADH dehydrogenase [ubiquinone] 1 alpha subcomplex subunit</fullName>
    </recommendedName>
</protein>
<dbReference type="RefSeq" id="XP_019039406.1">
    <property type="nucleotide sequence ID" value="XM_019181687.1"/>
</dbReference>
<evidence type="ECO:0000313" key="4">
    <source>
        <dbReference type="Proteomes" id="UP000094112"/>
    </source>
</evidence>
<evidence type="ECO:0000256" key="2">
    <source>
        <dbReference type="SAM" id="MobiDB-lite"/>
    </source>
</evidence>
<dbReference type="InterPro" id="IPR007763">
    <property type="entry name" value="NDUFA12"/>
</dbReference>
<keyword evidence="4" id="KW-1185">Reference proteome</keyword>
<sequence>MDLLKGKITPFQRIWHQWKSLKNVPFRKKWFVGYDLDGNTYWEFSNYNNPRGRLRRIVEYREKKSNFTDYKLPPMWLQWLRHTRPQMPTLQQLLAEEQRQQVMKILAQRADNKWKQESVVEEDKRIMSEKMKNVHQVIESQNRSEQKPKSPYQVEEESPIQAAKIQPRR</sequence>
<dbReference type="PANTHER" id="PTHR32470">
    <property type="entry name" value="ADH DEHYDROGENASE [UBIQUINONE] 1 ALPHA SUBCOMPLEX ASSEMBLY FACTOR 2"/>
    <property type="match status" value="1"/>
</dbReference>
<organism evidence="3 4">
    <name type="scientific">Wickerhamomyces anomalus (strain ATCC 58044 / CBS 1984 / NCYC 433 / NRRL Y-366-8)</name>
    <name type="common">Yeast</name>
    <name type="synonym">Hansenula anomala</name>
    <dbReference type="NCBI Taxonomy" id="683960"/>
    <lineage>
        <taxon>Eukaryota</taxon>
        <taxon>Fungi</taxon>
        <taxon>Dikarya</taxon>
        <taxon>Ascomycota</taxon>
        <taxon>Saccharomycotina</taxon>
        <taxon>Saccharomycetes</taxon>
        <taxon>Phaffomycetales</taxon>
        <taxon>Wickerhamomycetaceae</taxon>
        <taxon>Wickerhamomyces</taxon>
    </lineage>
</organism>
<accession>A0A1E3P3Y7</accession>
<dbReference type="GO" id="GO:0045271">
    <property type="term" value="C:respiratory chain complex I"/>
    <property type="evidence" value="ECO:0007669"/>
    <property type="project" value="InterPro"/>
</dbReference>
<comment type="similarity">
    <text evidence="1">Belongs to the complex I NDUFA12 subunit family.</text>
</comment>
<dbReference type="EMBL" id="KV454210">
    <property type="protein sequence ID" value="ODQ60199.1"/>
    <property type="molecule type" value="Genomic_DNA"/>
</dbReference>
<dbReference type="STRING" id="683960.A0A1E3P3Y7"/>
<dbReference type="GeneID" id="30198933"/>
<dbReference type="PANTHER" id="PTHR32470:SF2">
    <property type="entry name" value="NADH DEHYDROGENASE [UBIQUINONE] 1 ALPHA SUBCOMPLEX ASSEMBLY FACTOR 2"/>
    <property type="match status" value="1"/>
</dbReference>
<evidence type="ECO:0008006" key="5">
    <source>
        <dbReference type="Google" id="ProtNLM"/>
    </source>
</evidence>
<dbReference type="Pfam" id="PF05071">
    <property type="entry name" value="NDUFA12"/>
    <property type="match status" value="1"/>
</dbReference>
<dbReference type="Proteomes" id="UP000094112">
    <property type="component" value="Unassembled WGS sequence"/>
</dbReference>
<dbReference type="GO" id="GO:0005739">
    <property type="term" value="C:mitochondrion"/>
    <property type="evidence" value="ECO:0007669"/>
    <property type="project" value="TreeGrafter"/>
</dbReference>
<dbReference type="InterPro" id="IPR052618">
    <property type="entry name" value="ComplexI_NDUFA12"/>
</dbReference>
<name>A0A1E3P3Y7_WICAA</name>
<dbReference type="GO" id="GO:0032981">
    <property type="term" value="P:mitochondrial respiratory chain complex I assembly"/>
    <property type="evidence" value="ECO:0007669"/>
    <property type="project" value="TreeGrafter"/>
</dbReference>
<proteinExistence type="inferred from homology"/>
<evidence type="ECO:0000256" key="1">
    <source>
        <dbReference type="ARBA" id="ARBA00007355"/>
    </source>
</evidence>
<gene>
    <name evidence="3" type="ORF">WICANDRAFT_30092</name>
</gene>
<evidence type="ECO:0000313" key="3">
    <source>
        <dbReference type="EMBL" id="ODQ60199.1"/>
    </source>
</evidence>
<dbReference type="OrthoDB" id="10255576at2759"/>
<dbReference type="AlphaFoldDB" id="A0A1E3P3Y7"/>
<reference evidence="3 4" key="1">
    <citation type="journal article" date="2016" name="Proc. Natl. Acad. Sci. U.S.A.">
        <title>Comparative genomics of biotechnologically important yeasts.</title>
        <authorList>
            <person name="Riley R."/>
            <person name="Haridas S."/>
            <person name="Wolfe K.H."/>
            <person name="Lopes M.R."/>
            <person name="Hittinger C.T."/>
            <person name="Goeker M."/>
            <person name="Salamov A.A."/>
            <person name="Wisecaver J.H."/>
            <person name="Long T.M."/>
            <person name="Calvey C.H."/>
            <person name="Aerts A.L."/>
            <person name="Barry K.W."/>
            <person name="Choi C."/>
            <person name="Clum A."/>
            <person name="Coughlan A.Y."/>
            <person name="Deshpande S."/>
            <person name="Douglass A.P."/>
            <person name="Hanson S.J."/>
            <person name="Klenk H.-P."/>
            <person name="LaButti K.M."/>
            <person name="Lapidus A."/>
            <person name="Lindquist E.A."/>
            <person name="Lipzen A.M."/>
            <person name="Meier-Kolthoff J.P."/>
            <person name="Ohm R.A."/>
            <person name="Otillar R.P."/>
            <person name="Pangilinan J.L."/>
            <person name="Peng Y."/>
            <person name="Rokas A."/>
            <person name="Rosa C.A."/>
            <person name="Scheuner C."/>
            <person name="Sibirny A.A."/>
            <person name="Slot J.C."/>
            <person name="Stielow J.B."/>
            <person name="Sun H."/>
            <person name="Kurtzman C.P."/>
            <person name="Blackwell M."/>
            <person name="Grigoriev I.V."/>
            <person name="Jeffries T.W."/>
        </authorList>
    </citation>
    <scope>NUCLEOTIDE SEQUENCE [LARGE SCALE GENOMIC DNA]</scope>
    <source>
        <strain evidence="4">ATCC 58044 / CBS 1984 / NCYC 433 / NRRL Y-366-8</strain>
    </source>
</reference>